<dbReference type="PANTHER" id="PTHR34598">
    <property type="entry name" value="BLL6449 PROTEIN"/>
    <property type="match status" value="1"/>
</dbReference>
<dbReference type="RefSeq" id="WP_142899934.1">
    <property type="nucleotide sequence ID" value="NZ_ML660072.1"/>
</dbReference>
<organism evidence="1 2">
    <name type="scientific">Denitrobaculum tricleocarpae</name>
    <dbReference type="NCBI Taxonomy" id="2591009"/>
    <lineage>
        <taxon>Bacteria</taxon>
        <taxon>Pseudomonadati</taxon>
        <taxon>Pseudomonadota</taxon>
        <taxon>Alphaproteobacteria</taxon>
        <taxon>Rhodospirillales</taxon>
        <taxon>Rhodospirillaceae</taxon>
        <taxon>Denitrobaculum</taxon>
    </lineage>
</organism>
<dbReference type="InterPro" id="IPR044053">
    <property type="entry name" value="AsaB-like"/>
</dbReference>
<sequence length="259" mass="29039">MQTTAIVNYHVRSDGPQAFQIDAGGEHGRLISPALAPTQVRLSDLRGGDVSASFSEDSLAILSYPSQVRDFGADESWREVYDRELRVLLERQVGAREVIVFDHTLRIDDPDSARKPARNVHSDYSPAGAHQRLRDLIGKEQAMEWEAGHFGFINIWRPVGNAINTAPLGFVRPASVKPRDWVEIGLIYPDRIGQIMGLVANDSHDWIYQSKMTPDEVACFNIYDNRGLSSIAHSALDRVENPALQVTRMSLESRTLVRY</sequence>
<accession>A0A545SXQ7</accession>
<dbReference type="OrthoDB" id="5173234at2"/>
<keyword evidence="2" id="KW-1185">Reference proteome</keyword>
<dbReference type="EMBL" id="VHSH01000021">
    <property type="protein sequence ID" value="TQV69743.1"/>
    <property type="molecule type" value="Genomic_DNA"/>
</dbReference>
<dbReference type="GO" id="GO:0016491">
    <property type="term" value="F:oxidoreductase activity"/>
    <property type="evidence" value="ECO:0007669"/>
    <property type="project" value="InterPro"/>
</dbReference>
<evidence type="ECO:0008006" key="3">
    <source>
        <dbReference type="Google" id="ProtNLM"/>
    </source>
</evidence>
<dbReference type="NCBIfam" id="NF041278">
    <property type="entry name" value="CmcJ_NvfI_EfuI"/>
    <property type="match status" value="1"/>
</dbReference>
<evidence type="ECO:0000313" key="1">
    <source>
        <dbReference type="EMBL" id="TQV69743.1"/>
    </source>
</evidence>
<dbReference type="AlphaFoldDB" id="A0A545SXQ7"/>
<gene>
    <name evidence="1" type="ORF">FKG95_28825</name>
</gene>
<dbReference type="PANTHER" id="PTHR34598:SF3">
    <property type="entry name" value="OXIDOREDUCTASE AN1597"/>
    <property type="match status" value="1"/>
</dbReference>
<protein>
    <recommendedName>
        <fullName evidence="3">Methyltransferase</fullName>
    </recommendedName>
</protein>
<comment type="caution">
    <text evidence="1">The sequence shown here is derived from an EMBL/GenBank/DDBJ whole genome shotgun (WGS) entry which is preliminary data.</text>
</comment>
<dbReference type="Proteomes" id="UP000315252">
    <property type="component" value="Unassembled WGS sequence"/>
</dbReference>
<reference evidence="1 2" key="1">
    <citation type="submission" date="2019-06" db="EMBL/GenBank/DDBJ databases">
        <title>Whole genome sequence for Rhodospirillaceae sp. R148.</title>
        <authorList>
            <person name="Wang G."/>
        </authorList>
    </citation>
    <scope>NUCLEOTIDE SEQUENCE [LARGE SCALE GENOMIC DNA]</scope>
    <source>
        <strain evidence="1 2">R148</strain>
    </source>
</reference>
<evidence type="ECO:0000313" key="2">
    <source>
        <dbReference type="Proteomes" id="UP000315252"/>
    </source>
</evidence>
<name>A0A545SXQ7_9PROT</name>
<proteinExistence type="predicted"/>